<keyword evidence="8" id="KW-0347">Helicase</keyword>
<dbReference type="FunFam" id="3.40.50.300:FF:000198">
    <property type="entry name" value="Activating signal cointegrator 1 complex subunit"/>
    <property type="match status" value="1"/>
</dbReference>
<dbReference type="InterPro" id="IPR003593">
    <property type="entry name" value="AAA+_ATPase"/>
</dbReference>
<evidence type="ECO:0000256" key="7">
    <source>
        <dbReference type="ARBA" id="ARBA00022801"/>
    </source>
</evidence>
<keyword evidence="3" id="KW-0963">Cytoplasm</keyword>
<dbReference type="InterPro" id="IPR036388">
    <property type="entry name" value="WH-like_DNA-bd_sf"/>
</dbReference>
<evidence type="ECO:0000256" key="10">
    <source>
        <dbReference type="ARBA" id="ARBA00023204"/>
    </source>
</evidence>
<dbReference type="FunFam" id="3.40.50.300:FF:000062">
    <property type="entry name" value="U5 small nuclear ribonucleoprotein helicase"/>
    <property type="match status" value="1"/>
</dbReference>
<sequence>MAKVKAGVHKHISIGQLPRYSRSLRMYFNSDITEYMEPVNIWSHNFSVIKKQNEEEEKVFQKFLTFNELCNVINETKNDIIMKNLNMLYEIAQELSKDEQPEILSSSVLFFFKLFIGVSGLLMKHILELKSMFGKVSNNNADQIYKLVKEVEQLMNEKSLNKLKTLWEKLDDPKVNNEKNQNQDQNSLSLVNDEICYKPNSKWVPPNFAKLPILDYDSKTSKLFSMAYNEEERINHSSTNFGKTWLLKQITKTSSIDLGVSDEDYYISIIDLLSTQKSDTELQDELFNLLGFARLTLIEILLKHRKDILKQCVMTNEKKNYLSTNLKMEKRPRHMEMITIETEEDKLLRKELRKEEKAIQKINRRQDSDSDDEVLKIVSKTTSASNVPTFIDPRSRKAPLAQKYPHVYDMNFESKVSSCFISGESCVIPAGAKRTDHKTHEEVYIPATKMTQELTVGKELISIKTLDEVGQKAFHGINNLNRIQSVVFEAAYNTNENLLVCAPTGAGKTNVALLTIVHQIKQHIKNNEINKNEFKIVYVAPMKALAAEMTANFSKRLSSLGISVREFTGDMSLTKTEMLNTQILVTTPEKWDVATRKGTGDIALTSIVKLLIIDEVHLLHGDRGPVLEALVARTLRQVESSQSMIRIVGLSATLPNYKDIARFLRVNLYKGLFYFDGRFRPVPLVQTFIGVRGSKTVKMVQEMDTVCYDKVYEMVQKGHQVMVFVHARNATIKTANVFRELSSQKNHQTAFLPQDSNRIGIAKKAFERCHSKELSELLNSGFSVHHAGLLRSDRNLVEKYFAEGAIKVLVCTATLAWGVNLPAHAVIIKGTEIYDSKHGTFIDLGMLDVLQIFGRAGRPQFDTSGHGMIITPHSKLHKYLSLLTNQIPIESCFVQHLVNNLNAEVVLGTISNVEEAVTWLSYTYLFVRMRINPHVYGISLEEVELDPMLVNKRKEFIINAAMALDRAQMLRYNERTGDLSSTDMGRTASHFYISYDSVEIFNQSIKPFMTMSEILSMISSAKEFDQLKVRDDEVIELETLSRKYCHVECQGSAVNVNGKVNILLQTYLARGRAKSFSLISDLVYISQNATRIARALFDMVLRRNNAMMSAKLLEICQMFEMTQWDFESELRQFSDVLPWEIIDKIEQRKLSFGRIREMDAKELGILLRNQNVGAAVKKCAMQLPYIEAVESVQPITRTILRINLELFPEFEWNDRFHGKTSVAFWIWIEDPETDMIYHWEQFLITKNQVVRKETQKLIFTIPLVEPLPSQYILHCTSDRWLGTTFTTPLTFQHLIIPHSHASVTDLLELQPLPLSALKNQNYQSLYNFTHFNPIQTQIFHCLYHTDNNVLLGAPTGSGKTIAAEIAMFRVFNEQPESKVVYIAPLKALVRERMKDWKIRLEEKLKKSVVELTGDVTPDIKAISNSSVIVTTPEKWDGISRSWQTRNYVRQVALVVLDEVHLLGEDRGPVLEIIISRLNFISKHTGQHTRLVALTTALSTAADLAAWLHIGEMGLYNFRPSVRPVPLEVHISGYAGRNYCPRMATMNKPIYQAIRQHSPTQPVMIFVSSRRQTRLTALDLIAYLGGEDNPKQWVRKSDYEMDLIIENIRDPNLKLCLAFGLGLHHAGLQDKDRKIVEELFVNQHIQVLIATSTLAWGVNFPAHFVIVKGTEFYDGKLKRYVDMPITDVLQMMGRAGRPQYDNMGIALIMVHDIKKTFYKKFLYEPFPVESSLMGVLPDHFNAEIVAGTIKTKQDAIEYLTWTYLIQRLMKNPEYYGLHSLDESSINKFLSDLVEQCIGTLYSSYCVEIDEDQRTVKPTSLGHIASYYYLQHKTVKIFQERLKGELGMNDLIKVLVDAEEFSLLPVRHNEDLMNTELDKLCPLDIDGRSYDCPHTKTLILLQAHFSHLKMPCSDYITDLKSVLDQSIRILQAMIDISAEAGYLVLCLRLVQLMQMIIQARWITDPPVITLPNVEKHLIPSQVLPLLCLPHLCNIALKSYGLFEEIMLKTQLEHEEIEKAYKTIIDMPVVEVHLFIQGNWSDSEEVQKKPVENGKRMDILSSSEYTLIAEVKILNRVIPSKAFAPKFSKPKDIGWFMILGSIEQWDLIALKRNVNRYRTTSSRLAFNTPAKPSYLNWTFYMMSDCYLGLDQQYEIEFNVI</sequence>
<dbReference type="Pfam" id="PF23445">
    <property type="entry name" value="WHD_SNRNP200"/>
    <property type="match status" value="2"/>
</dbReference>
<dbReference type="InterPro" id="IPR001650">
    <property type="entry name" value="Helicase_C-like"/>
</dbReference>
<dbReference type="PIRSF" id="PIRSF039073">
    <property type="entry name" value="BRR2"/>
    <property type="match status" value="1"/>
</dbReference>
<dbReference type="FunFam" id="3.40.50.300:FF:000231">
    <property type="entry name" value="Activating signal cointegrator 1 complex subunit 3"/>
    <property type="match status" value="1"/>
</dbReference>
<feature type="domain" description="Helicase ATP-binding" evidence="14">
    <location>
        <begin position="1340"/>
        <end position="1515"/>
    </location>
</feature>
<organism evidence="16 17">
    <name type="scientific">Aphis glycines</name>
    <name type="common">Soybean aphid</name>
    <dbReference type="NCBI Taxonomy" id="307491"/>
    <lineage>
        <taxon>Eukaryota</taxon>
        <taxon>Metazoa</taxon>
        <taxon>Ecdysozoa</taxon>
        <taxon>Arthropoda</taxon>
        <taxon>Hexapoda</taxon>
        <taxon>Insecta</taxon>
        <taxon>Pterygota</taxon>
        <taxon>Neoptera</taxon>
        <taxon>Paraneoptera</taxon>
        <taxon>Hemiptera</taxon>
        <taxon>Sternorrhyncha</taxon>
        <taxon>Aphidomorpha</taxon>
        <taxon>Aphidoidea</taxon>
        <taxon>Aphididae</taxon>
        <taxon>Aphidini</taxon>
        <taxon>Aphis</taxon>
        <taxon>Aphis</taxon>
    </lineage>
</organism>
<dbReference type="InterPro" id="IPR014756">
    <property type="entry name" value="Ig_E-set"/>
</dbReference>
<comment type="subcellular location">
    <subcellularLocation>
        <location evidence="2">Cytoplasm</location>
        <location evidence="2">Cytosol</location>
    </subcellularLocation>
    <subcellularLocation>
        <location evidence="1">Nucleus speckle</location>
    </subcellularLocation>
</comment>
<dbReference type="SUPFAM" id="SSF158702">
    <property type="entry name" value="Sec63 N-terminal domain-like"/>
    <property type="match status" value="2"/>
</dbReference>
<dbReference type="GO" id="GO:0005737">
    <property type="term" value="C:cytoplasm"/>
    <property type="evidence" value="ECO:0007669"/>
    <property type="project" value="UniProtKB-SubCell"/>
</dbReference>
<evidence type="ECO:0000256" key="13">
    <source>
        <dbReference type="ARBA" id="ARBA00054527"/>
    </source>
</evidence>
<dbReference type="SMART" id="SM00490">
    <property type="entry name" value="HELICc"/>
    <property type="match status" value="2"/>
</dbReference>
<dbReference type="InterPro" id="IPR036390">
    <property type="entry name" value="WH_DNA-bd_sf"/>
</dbReference>
<dbReference type="InterPro" id="IPR057842">
    <property type="entry name" value="WH_MER3"/>
</dbReference>
<dbReference type="FunFam" id="2.60.40.150:FF:000004">
    <property type="entry name" value="RNA helicase, activating signal cointegrator 1"/>
    <property type="match status" value="1"/>
</dbReference>
<dbReference type="GO" id="GO:0003676">
    <property type="term" value="F:nucleic acid binding"/>
    <property type="evidence" value="ECO:0007669"/>
    <property type="project" value="InterPro"/>
</dbReference>
<dbReference type="InterPro" id="IPR035892">
    <property type="entry name" value="C2_domain_sf"/>
</dbReference>
<dbReference type="SMART" id="SM00487">
    <property type="entry name" value="DEXDc"/>
    <property type="match status" value="2"/>
</dbReference>
<dbReference type="EMBL" id="VYZN01000013">
    <property type="protein sequence ID" value="KAE9541279.1"/>
    <property type="molecule type" value="Genomic_DNA"/>
</dbReference>
<dbReference type="Pfam" id="PF00271">
    <property type="entry name" value="Helicase_C"/>
    <property type="match status" value="2"/>
</dbReference>
<protein>
    <recommendedName>
        <fullName evidence="18">Activating signal cointegrator 1 complex subunit 3</fullName>
    </recommendedName>
</protein>
<evidence type="ECO:0000256" key="3">
    <source>
        <dbReference type="ARBA" id="ARBA00022490"/>
    </source>
</evidence>
<dbReference type="InterPro" id="IPR058856">
    <property type="entry name" value="ASCC3_N"/>
</dbReference>
<dbReference type="Gene3D" id="1.10.10.10">
    <property type="entry name" value="Winged helix-like DNA-binding domain superfamily/Winged helix DNA-binding domain"/>
    <property type="match status" value="2"/>
</dbReference>
<dbReference type="Gene3D" id="3.40.50.300">
    <property type="entry name" value="P-loop containing nucleotide triphosphate hydrolases"/>
    <property type="match status" value="4"/>
</dbReference>
<dbReference type="CDD" id="cd18020">
    <property type="entry name" value="DEXHc_ASCC3_1"/>
    <property type="match status" value="1"/>
</dbReference>
<evidence type="ECO:0000256" key="4">
    <source>
        <dbReference type="ARBA" id="ARBA00022737"/>
    </source>
</evidence>
<evidence type="ECO:0000259" key="15">
    <source>
        <dbReference type="PROSITE" id="PS51194"/>
    </source>
</evidence>
<accession>A0A6G0TYB0</accession>
<keyword evidence="17" id="KW-1185">Reference proteome</keyword>
<dbReference type="GO" id="GO:0004386">
    <property type="term" value="F:helicase activity"/>
    <property type="evidence" value="ECO:0007669"/>
    <property type="project" value="UniProtKB-KW"/>
</dbReference>
<keyword evidence="10" id="KW-0234">DNA repair</keyword>
<evidence type="ECO:0000256" key="11">
    <source>
        <dbReference type="ARBA" id="ARBA00023235"/>
    </source>
</evidence>
<keyword evidence="11" id="KW-0413">Isomerase</keyword>
<evidence type="ECO:0008006" key="18">
    <source>
        <dbReference type="Google" id="ProtNLM"/>
    </source>
</evidence>
<dbReference type="Pfam" id="PF26582">
    <property type="entry name" value="ASCC3_N"/>
    <property type="match status" value="1"/>
</dbReference>
<name>A0A6G0TYB0_APHGL</name>
<dbReference type="InterPro" id="IPR027417">
    <property type="entry name" value="P-loop_NTPase"/>
</dbReference>
<dbReference type="GO" id="GO:0180022">
    <property type="term" value="C:RQC-trigger complex"/>
    <property type="evidence" value="ECO:0007669"/>
    <property type="project" value="UniProtKB-ARBA"/>
</dbReference>
<reference evidence="16 17" key="1">
    <citation type="submission" date="2019-08" db="EMBL/GenBank/DDBJ databases">
        <title>The genome of the soybean aphid Biotype 1, its phylome, world population structure and adaptation to the North American continent.</title>
        <authorList>
            <person name="Giordano R."/>
            <person name="Donthu R.K."/>
            <person name="Hernandez A.G."/>
            <person name="Wright C.L."/>
            <person name="Zimin A.V."/>
        </authorList>
    </citation>
    <scope>NUCLEOTIDE SEQUENCE [LARGE SCALE GENOMIC DNA]</scope>
    <source>
        <tissue evidence="16">Whole aphids</tissue>
    </source>
</reference>
<evidence type="ECO:0000256" key="6">
    <source>
        <dbReference type="ARBA" id="ARBA00022763"/>
    </source>
</evidence>
<keyword evidence="4" id="KW-0677">Repeat</keyword>
<evidence type="ECO:0000256" key="2">
    <source>
        <dbReference type="ARBA" id="ARBA00004514"/>
    </source>
</evidence>
<keyword evidence="6" id="KW-0227">DNA damage</keyword>
<keyword evidence="7" id="KW-0378">Hydrolase</keyword>
<gene>
    <name evidence="16" type="ORF">AGLY_004524</name>
</gene>
<dbReference type="GO" id="GO:0005524">
    <property type="term" value="F:ATP binding"/>
    <property type="evidence" value="ECO:0007669"/>
    <property type="project" value="UniProtKB-KW"/>
</dbReference>
<dbReference type="InterPro" id="IPR011545">
    <property type="entry name" value="DEAD/DEAH_box_helicase_dom"/>
</dbReference>
<dbReference type="FunFam" id="1.10.3380.10:FF:000002">
    <property type="entry name" value="Activating signal cointegrator 1 complex subunit 3"/>
    <property type="match status" value="1"/>
</dbReference>
<evidence type="ECO:0000259" key="14">
    <source>
        <dbReference type="PROSITE" id="PS51192"/>
    </source>
</evidence>
<feature type="domain" description="Helicase C-terminal" evidence="15">
    <location>
        <begin position="707"/>
        <end position="921"/>
    </location>
</feature>
<keyword evidence="9" id="KW-0067">ATP-binding</keyword>
<dbReference type="GO" id="GO:0016787">
    <property type="term" value="F:hydrolase activity"/>
    <property type="evidence" value="ECO:0007669"/>
    <property type="project" value="UniProtKB-KW"/>
</dbReference>
<dbReference type="Gene3D" id="2.60.40.150">
    <property type="entry name" value="C2 domain"/>
    <property type="match status" value="2"/>
</dbReference>
<keyword evidence="5" id="KW-0547">Nucleotide-binding</keyword>
<dbReference type="FunFam" id="1.10.10.10:FF:000012">
    <property type="entry name" value="U5 small nuclear ribonucleoprotein helicase"/>
    <property type="match status" value="1"/>
</dbReference>
<evidence type="ECO:0000256" key="1">
    <source>
        <dbReference type="ARBA" id="ARBA00004324"/>
    </source>
</evidence>
<dbReference type="CDD" id="cd18022">
    <property type="entry name" value="DEXHc_ASCC3_2"/>
    <property type="match status" value="1"/>
</dbReference>
<dbReference type="FunFam" id="2.60.40.150:FF:000113">
    <property type="entry name" value="activating signal cointegrator 1 complex subunit 3"/>
    <property type="match status" value="1"/>
</dbReference>
<dbReference type="Pfam" id="PF00270">
    <property type="entry name" value="DEAD"/>
    <property type="match status" value="2"/>
</dbReference>
<dbReference type="FunFam" id="3.40.50.300:FF:000102">
    <property type="entry name" value="RNA helicase, activating signal cointegrator 1"/>
    <property type="match status" value="1"/>
</dbReference>
<dbReference type="InterPro" id="IPR050474">
    <property type="entry name" value="Hel308_SKI2-like"/>
</dbReference>
<dbReference type="SUPFAM" id="SSF81296">
    <property type="entry name" value="E set domains"/>
    <property type="match status" value="1"/>
</dbReference>
<dbReference type="SUPFAM" id="SSF46785">
    <property type="entry name" value="Winged helix' DNA-binding domain"/>
    <property type="match status" value="2"/>
</dbReference>
<comment type="function">
    <text evidence="13">Catalyzes the ATP-dependent unwinding of U4/U6 RNA duplices, an essential step in the assembly of a catalytically active spliceosome. Plays a role in pre-mRNA splicing.</text>
</comment>
<dbReference type="FunFam" id="1.10.10.10:FF:000024">
    <property type="entry name" value="U5 small nuclear ribonucleoprotein helicase"/>
    <property type="match status" value="1"/>
</dbReference>
<dbReference type="PANTHER" id="PTHR47961">
    <property type="entry name" value="DNA POLYMERASE THETA, PUTATIVE (AFU_ORTHOLOGUE AFUA_1G05260)-RELATED"/>
    <property type="match status" value="1"/>
</dbReference>
<evidence type="ECO:0000256" key="8">
    <source>
        <dbReference type="ARBA" id="ARBA00022806"/>
    </source>
</evidence>
<dbReference type="FunFam" id="1.10.3380.10:FF:000001">
    <property type="entry name" value="U5 small nuclear ribonucleoprotein helicase"/>
    <property type="match status" value="1"/>
</dbReference>
<dbReference type="InterPro" id="IPR004179">
    <property type="entry name" value="Sec63-dom"/>
</dbReference>
<evidence type="ECO:0000256" key="9">
    <source>
        <dbReference type="ARBA" id="ARBA00022840"/>
    </source>
</evidence>
<dbReference type="CDD" id="cd18795">
    <property type="entry name" value="SF2_C_Ski2"/>
    <property type="match status" value="2"/>
</dbReference>
<dbReference type="Proteomes" id="UP000475862">
    <property type="component" value="Unassembled WGS sequence"/>
</dbReference>
<comment type="caution">
    <text evidence="16">The sequence shown here is derived from an EMBL/GenBank/DDBJ whole genome shotgun (WGS) entry which is preliminary data.</text>
</comment>
<dbReference type="OrthoDB" id="5575at2759"/>
<evidence type="ECO:0000313" key="17">
    <source>
        <dbReference type="Proteomes" id="UP000475862"/>
    </source>
</evidence>
<keyword evidence="12" id="KW-0539">Nucleus</keyword>
<dbReference type="Gene3D" id="1.10.3380.10">
    <property type="entry name" value="Sec63 N-terminal domain-like domain"/>
    <property type="match status" value="2"/>
</dbReference>
<dbReference type="SMART" id="SM00973">
    <property type="entry name" value="Sec63"/>
    <property type="match status" value="2"/>
</dbReference>
<dbReference type="SUPFAM" id="SSF52540">
    <property type="entry name" value="P-loop containing nucleoside triphosphate hydrolases"/>
    <property type="match status" value="4"/>
</dbReference>
<proteinExistence type="predicted"/>
<evidence type="ECO:0000256" key="12">
    <source>
        <dbReference type="ARBA" id="ARBA00023242"/>
    </source>
</evidence>
<dbReference type="PANTHER" id="PTHR47961:SF13">
    <property type="entry name" value="ACTIVATING SIGNAL COINTEGRATOR 1 COMPLEX SUBUNIT 3"/>
    <property type="match status" value="1"/>
</dbReference>
<dbReference type="SMART" id="SM00382">
    <property type="entry name" value="AAA"/>
    <property type="match status" value="2"/>
</dbReference>
<feature type="domain" description="Helicase C-terminal" evidence="15">
    <location>
        <begin position="1548"/>
        <end position="1756"/>
    </location>
</feature>
<dbReference type="Gene3D" id="1.10.150.20">
    <property type="entry name" value="5' to 3' exonuclease, C-terminal subdomain"/>
    <property type="match status" value="1"/>
</dbReference>
<dbReference type="PROSITE" id="PS51192">
    <property type="entry name" value="HELICASE_ATP_BIND_1"/>
    <property type="match status" value="2"/>
</dbReference>
<dbReference type="Pfam" id="PF02889">
    <property type="entry name" value="Sec63"/>
    <property type="match status" value="2"/>
</dbReference>
<dbReference type="InterPro" id="IPR014001">
    <property type="entry name" value="Helicase_ATP-bd"/>
</dbReference>
<evidence type="ECO:0000313" key="16">
    <source>
        <dbReference type="EMBL" id="KAE9541279.1"/>
    </source>
</evidence>
<dbReference type="PROSITE" id="PS51194">
    <property type="entry name" value="HELICASE_CTER"/>
    <property type="match status" value="2"/>
</dbReference>
<feature type="domain" description="Helicase ATP-binding" evidence="14">
    <location>
        <begin position="489"/>
        <end position="672"/>
    </location>
</feature>
<evidence type="ECO:0000256" key="5">
    <source>
        <dbReference type="ARBA" id="ARBA00022741"/>
    </source>
</evidence>